<organism evidence="1 2">
    <name type="scientific">Liparis tanakae</name>
    <name type="common">Tanaka's snailfish</name>
    <dbReference type="NCBI Taxonomy" id="230148"/>
    <lineage>
        <taxon>Eukaryota</taxon>
        <taxon>Metazoa</taxon>
        <taxon>Chordata</taxon>
        <taxon>Craniata</taxon>
        <taxon>Vertebrata</taxon>
        <taxon>Euteleostomi</taxon>
        <taxon>Actinopterygii</taxon>
        <taxon>Neopterygii</taxon>
        <taxon>Teleostei</taxon>
        <taxon>Neoteleostei</taxon>
        <taxon>Acanthomorphata</taxon>
        <taxon>Eupercaria</taxon>
        <taxon>Perciformes</taxon>
        <taxon>Cottioidei</taxon>
        <taxon>Cottales</taxon>
        <taxon>Liparidae</taxon>
        <taxon>Liparis</taxon>
    </lineage>
</organism>
<accession>A0A4Z2ITX7</accession>
<evidence type="ECO:0000313" key="1">
    <source>
        <dbReference type="EMBL" id="TNN81469.1"/>
    </source>
</evidence>
<comment type="caution">
    <text evidence="1">The sequence shown here is derived from an EMBL/GenBank/DDBJ whole genome shotgun (WGS) entry which is preliminary data.</text>
</comment>
<sequence>MMTDHGCHNRFLYTSQTKRYLQGDTESPCSSTVTRLLRLPVKLLLWLTEASGSSISHLMASIPSSRKESLRISSAIHTRSYSQVLRLAWDRDELTSVRGQAWAEESPTSFTTEEG</sequence>
<dbReference type="EMBL" id="SRLO01000046">
    <property type="protein sequence ID" value="TNN81469.1"/>
    <property type="molecule type" value="Genomic_DNA"/>
</dbReference>
<proteinExistence type="predicted"/>
<gene>
    <name evidence="1" type="ORF">EYF80_008241</name>
</gene>
<dbReference type="Proteomes" id="UP000314294">
    <property type="component" value="Unassembled WGS sequence"/>
</dbReference>
<name>A0A4Z2ITX7_9TELE</name>
<evidence type="ECO:0000313" key="2">
    <source>
        <dbReference type="Proteomes" id="UP000314294"/>
    </source>
</evidence>
<reference evidence="1 2" key="1">
    <citation type="submission" date="2019-03" db="EMBL/GenBank/DDBJ databases">
        <title>First draft genome of Liparis tanakae, snailfish: a comprehensive survey of snailfish specific genes.</title>
        <authorList>
            <person name="Kim W."/>
            <person name="Song I."/>
            <person name="Jeong J.-H."/>
            <person name="Kim D."/>
            <person name="Kim S."/>
            <person name="Ryu S."/>
            <person name="Song J.Y."/>
            <person name="Lee S.K."/>
        </authorList>
    </citation>
    <scope>NUCLEOTIDE SEQUENCE [LARGE SCALE GENOMIC DNA]</scope>
    <source>
        <tissue evidence="1">Muscle</tissue>
    </source>
</reference>
<protein>
    <submittedName>
        <fullName evidence="1">Uncharacterized protein</fullName>
    </submittedName>
</protein>
<keyword evidence="2" id="KW-1185">Reference proteome</keyword>
<dbReference type="AlphaFoldDB" id="A0A4Z2ITX7"/>